<feature type="region of interest" description="Disordered" evidence="1">
    <location>
        <begin position="35"/>
        <end position="55"/>
    </location>
</feature>
<evidence type="ECO:0000313" key="2">
    <source>
        <dbReference type="EMBL" id="PRQ49307.1"/>
    </source>
</evidence>
<name>A0A2P6RSA9_ROSCH</name>
<evidence type="ECO:0000313" key="3">
    <source>
        <dbReference type="Proteomes" id="UP000238479"/>
    </source>
</evidence>
<dbReference type="EMBL" id="PDCK01000040">
    <property type="protein sequence ID" value="PRQ49307.1"/>
    <property type="molecule type" value="Genomic_DNA"/>
</dbReference>
<reference evidence="2 3" key="1">
    <citation type="journal article" date="2018" name="Nat. Genet.">
        <title>The Rosa genome provides new insights in the design of modern roses.</title>
        <authorList>
            <person name="Bendahmane M."/>
        </authorList>
    </citation>
    <scope>NUCLEOTIDE SEQUENCE [LARGE SCALE GENOMIC DNA]</scope>
    <source>
        <strain evidence="3">cv. Old Blush</strain>
    </source>
</reference>
<dbReference type="Gramene" id="PRQ49307">
    <property type="protein sequence ID" value="PRQ49307"/>
    <property type="gene ID" value="RchiOBHm_Chr2g0120451"/>
</dbReference>
<keyword evidence="3" id="KW-1185">Reference proteome</keyword>
<protein>
    <submittedName>
        <fullName evidence="2">Uncharacterized protein</fullName>
    </submittedName>
</protein>
<organism evidence="2 3">
    <name type="scientific">Rosa chinensis</name>
    <name type="common">China rose</name>
    <dbReference type="NCBI Taxonomy" id="74649"/>
    <lineage>
        <taxon>Eukaryota</taxon>
        <taxon>Viridiplantae</taxon>
        <taxon>Streptophyta</taxon>
        <taxon>Embryophyta</taxon>
        <taxon>Tracheophyta</taxon>
        <taxon>Spermatophyta</taxon>
        <taxon>Magnoliopsida</taxon>
        <taxon>eudicotyledons</taxon>
        <taxon>Gunneridae</taxon>
        <taxon>Pentapetalae</taxon>
        <taxon>rosids</taxon>
        <taxon>fabids</taxon>
        <taxon>Rosales</taxon>
        <taxon>Rosaceae</taxon>
        <taxon>Rosoideae</taxon>
        <taxon>Rosoideae incertae sedis</taxon>
        <taxon>Rosa</taxon>
    </lineage>
</organism>
<comment type="caution">
    <text evidence="2">The sequence shown here is derived from an EMBL/GenBank/DDBJ whole genome shotgun (WGS) entry which is preliminary data.</text>
</comment>
<dbReference type="Proteomes" id="UP000238479">
    <property type="component" value="Chromosome 2"/>
</dbReference>
<accession>A0A2P6RSA9</accession>
<dbReference type="AlphaFoldDB" id="A0A2P6RSA9"/>
<gene>
    <name evidence="2" type="ORF">RchiOBHm_Chr2g0120451</name>
</gene>
<sequence length="55" mass="6124">MLLGLSPLRAAAPRFIRVAWQPPEPPWVKVNIDGSFRNQDQAGSGGVFRDPSTRY</sequence>
<evidence type="ECO:0000256" key="1">
    <source>
        <dbReference type="SAM" id="MobiDB-lite"/>
    </source>
</evidence>
<proteinExistence type="predicted"/>